<dbReference type="AlphaFoldDB" id="A0A0B2JTA3"/>
<dbReference type="eggNOG" id="COG2043">
    <property type="taxonomic scope" value="Bacteria"/>
</dbReference>
<protein>
    <recommendedName>
        <fullName evidence="3">DUF169 domain-containing protein</fullName>
    </recommendedName>
</protein>
<comment type="caution">
    <text evidence="1">The sequence shown here is derived from an EMBL/GenBank/DDBJ whole genome shotgun (WGS) entry which is preliminary data.</text>
</comment>
<dbReference type="EMBL" id="JSCE01000231">
    <property type="protein sequence ID" value="KHM49716.1"/>
    <property type="molecule type" value="Genomic_DNA"/>
</dbReference>
<organism evidence="1 2">
    <name type="scientific">Anaerovibrio lipolyticus</name>
    <dbReference type="NCBI Taxonomy" id="82374"/>
    <lineage>
        <taxon>Bacteria</taxon>
        <taxon>Bacillati</taxon>
        <taxon>Bacillota</taxon>
        <taxon>Negativicutes</taxon>
        <taxon>Selenomonadales</taxon>
        <taxon>Selenomonadaceae</taxon>
        <taxon>Anaerovibrio</taxon>
    </lineage>
</organism>
<accession>A0A0B2JTA3</accession>
<dbReference type="RefSeq" id="WP_039211509.1">
    <property type="nucleotide sequence ID" value="NZ_JSCE01000231.1"/>
</dbReference>
<dbReference type="Pfam" id="PF02596">
    <property type="entry name" value="DUF169"/>
    <property type="match status" value="1"/>
</dbReference>
<keyword evidence="2" id="KW-1185">Reference proteome</keyword>
<dbReference type="Proteomes" id="UP000030993">
    <property type="component" value="Unassembled WGS sequence"/>
</dbReference>
<sequence>MKSKIAEAIKLKNQPVAVIPTDQKPDGALMFKEGRWGCVVALINAASKGKTVALSNATVVCPGGHAGCGFGPYEEGFVDKFLAEGEGLKVEGERYKASQELALKFMRWQVVPKGQKEFVVMKPLAQVTEADSPEAVIFLVNADRLSGLATLANFDTENQDNVKHYFGAGCGQSIGNVLAASERGSRECFIGMTDPSARKLLPADIMSFSIPFKRFLEMEENADKSFFHTGTWQTICQRLD</sequence>
<evidence type="ECO:0000313" key="2">
    <source>
        <dbReference type="Proteomes" id="UP000030993"/>
    </source>
</evidence>
<gene>
    <name evidence="1" type="ORF">NZ47_12475</name>
</gene>
<dbReference type="STRING" id="82374.NZ47_12475"/>
<evidence type="ECO:0008006" key="3">
    <source>
        <dbReference type="Google" id="ProtNLM"/>
    </source>
</evidence>
<proteinExistence type="predicted"/>
<reference evidence="1 2" key="1">
    <citation type="journal article" date="2013" name="PLoS ONE">
        <title>Identification and characterization of three novel lipases belonging to families II and V from Anaerovibrio lipolyticus 5ST.</title>
        <authorList>
            <person name="Prive F."/>
            <person name="Kaderbhai N.N."/>
            <person name="Girdwood S."/>
            <person name="Worgan H.J."/>
            <person name="Pinloche E."/>
            <person name="Scollan N.D."/>
            <person name="Huws S.A."/>
            <person name="Newbold C.J."/>
        </authorList>
    </citation>
    <scope>NUCLEOTIDE SEQUENCE [LARGE SCALE GENOMIC DNA]</scope>
    <source>
        <strain evidence="1 2">5S</strain>
    </source>
</reference>
<dbReference type="InterPro" id="IPR003748">
    <property type="entry name" value="DUF169"/>
</dbReference>
<evidence type="ECO:0000313" key="1">
    <source>
        <dbReference type="EMBL" id="KHM49716.1"/>
    </source>
</evidence>
<name>A0A0B2JTA3_9FIRM</name>